<accession>A0A9P7SGD7</accession>
<dbReference type="GO" id="GO:0052689">
    <property type="term" value="F:carboxylic ester hydrolase activity"/>
    <property type="evidence" value="ECO:0007669"/>
    <property type="project" value="UniProtKB-ARBA"/>
</dbReference>
<evidence type="ECO:0000313" key="4">
    <source>
        <dbReference type="EMBL" id="KAG5934651.1"/>
    </source>
</evidence>
<dbReference type="SMART" id="SM01110">
    <property type="entry name" value="Cutinase"/>
    <property type="match status" value="1"/>
</dbReference>
<dbReference type="PANTHER" id="PTHR33630:SF13">
    <property type="entry name" value="ACETYLXYLAN ESTERASE"/>
    <property type="match status" value="1"/>
</dbReference>
<dbReference type="SUPFAM" id="SSF53474">
    <property type="entry name" value="alpha/beta-Hydrolases"/>
    <property type="match status" value="1"/>
</dbReference>
<proteinExistence type="predicted"/>
<dbReference type="AlphaFoldDB" id="A0A9P7SGD7"/>
<dbReference type="InterPro" id="IPR000675">
    <property type="entry name" value="Cutinase/axe"/>
</dbReference>
<protein>
    <recommendedName>
        <fullName evidence="6">Acetylxylan esterase</fullName>
    </recommendedName>
</protein>
<feature type="signal peptide" evidence="3">
    <location>
        <begin position="1"/>
        <end position="19"/>
    </location>
</feature>
<organism evidence="4 5">
    <name type="scientific">Claviceps pazoutovae</name>
    <dbReference type="NCBI Taxonomy" id="1649127"/>
    <lineage>
        <taxon>Eukaryota</taxon>
        <taxon>Fungi</taxon>
        <taxon>Dikarya</taxon>
        <taxon>Ascomycota</taxon>
        <taxon>Pezizomycotina</taxon>
        <taxon>Sordariomycetes</taxon>
        <taxon>Hypocreomycetidae</taxon>
        <taxon>Hypocreales</taxon>
        <taxon>Clavicipitaceae</taxon>
        <taxon>Claviceps</taxon>
    </lineage>
</organism>
<gene>
    <name evidence="4" type="ORF">E4U60_003638</name>
</gene>
<evidence type="ECO:0000256" key="3">
    <source>
        <dbReference type="SAM" id="SignalP"/>
    </source>
</evidence>
<keyword evidence="1" id="KW-0378">Hydrolase</keyword>
<evidence type="ECO:0008006" key="6">
    <source>
        <dbReference type="Google" id="ProtNLM"/>
    </source>
</evidence>
<evidence type="ECO:0000256" key="1">
    <source>
        <dbReference type="ARBA" id="ARBA00022801"/>
    </source>
</evidence>
<name>A0A9P7SGD7_9HYPO</name>
<dbReference type="PANTHER" id="PTHR33630">
    <property type="entry name" value="CUTINASE RV1984C-RELATED-RELATED"/>
    <property type="match status" value="1"/>
</dbReference>
<comment type="caution">
    <text evidence="4">The sequence shown here is derived from an EMBL/GenBank/DDBJ whole genome shotgun (WGS) entry which is preliminary data.</text>
</comment>
<dbReference type="Proteomes" id="UP000706124">
    <property type="component" value="Unassembled WGS sequence"/>
</dbReference>
<evidence type="ECO:0000313" key="5">
    <source>
        <dbReference type="Proteomes" id="UP000706124"/>
    </source>
</evidence>
<keyword evidence="2" id="KW-1015">Disulfide bond</keyword>
<sequence length="253" mass="25708">MQLTANLGLALLALQGVHASGSCNKAGPAKTSLGYGSGSGSNSSCPEIHIIGARGTGVAPGYDLLLPLVNKLKAKYSGSTSEYLNYPACGGGAACGGVSYGDSAKAGTKAIAQAVSSFNSKCPDTKFVLMGYSQGGHIIDNALCGGVDPNARITDTAAPISASVAEKIMAVTFMGNPRFQVGLPYDAGTCKASGFDARPKGFTCTYADKIQSYCDIGDPYCCKGKDVAVHGAYVTRYGDKALQFIEGKLGGGA</sequence>
<evidence type="ECO:0000256" key="2">
    <source>
        <dbReference type="ARBA" id="ARBA00023157"/>
    </source>
</evidence>
<keyword evidence="5" id="KW-1185">Reference proteome</keyword>
<dbReference type="Gene3D" id="3.40.50.1820">
    <property type="entry name" value="alpha/beta hydrolase"/>
    <property type="match status" value="1"/>
</dbReference>
<dbReference type="InterPro" id="IPR029058">
    <property type="entry name" value="AB_hydrolase_fold"/>
</dbReference>
<reference evidence="4 5" key="1">
    <citation type="journal article" date="2020" name="bioRxiv">
        <title>Whole genome comparisons of ergot fungi reveals the divergence and evolution of species within the genus Claviceps are the result of varying mechanisms driving genome evolution and host range expansion.</title>
        <authorList>
            <person name="Wyka S.A."/>
            <person name="Mondo S.J."/>
            <person name="Liu M."/>
            <person name="Dettman J."/>
            <person name="Nalam V."/>
            <person name="Broders K.D."/>
        </authorList>
    </citation>
    <scope>NUCLEOTIDE SEQUENCE [LARGE SCALE GENOMIC DNA]</scope>
    <source>
        <strain evidence="4 5">CCC 1485</strain>
    </source>
</reference>
<dbReference type="EMBL" id="SRPO01000294">
    <property type="protein sequence ID" value="KAG5934651.1"/>
    <property type="molecule type" value="Genomic_DNA"/>
</dbReference>
<feature type="chain" id="PRO_5040254973" description="Acetylxylan esterase" evidence="3">
    <location>
        <begin position="20"/>
        <end position="253"/>
    </location>
</feature>
<dbReference type="OrthoDB" id="6020543at2759"/>
<dbReference type="Pfam" id="PF01083">
    <property type="entry name" value="Cutinase"/>
    <property type="match status" value="1"/>
</dbReference>
<keyword evidence="3" id="KW-0732">Signal</keyword>